<accession>A0A0V1GTC3</accession>
<evidence type="ECO:0000313" key="1">
    <source>
        <dbReference type="EMBL" id="KRZ01485.1"/>
    </source>
</evidence>
<keyword evidence="2" id="KW-1185">Reference proteome</keyword>
<organism evidence="1 2">
    <name type="scientific">Trichinella zimbabwensis</name>
    <dbReference type="NCBI Taxonomy" id="268475"/>
    <lineage>
        <taxon>Eukaryota</taxon>
        <taxon>Metazoa</taxon>
        <taxon>Ecdysozoa</taxon>
        <taxon>Nematoda</taxon>
        <taxon>Enoplea</taxon>
        <taxon>Dorylaimia</taxon>
        <taxon>Trichinellida</taxon>
        <taxon>Trichinellidae</taxon>
        <taxon>Trichinella</taxon>
    </lineage>
</organism>
<comment type="caution">
    <text evidence="1">The sequence shown here is derived from an EMBL/GenBank/DDBJ whole genome shotgun (WGS) entry which is preliminary data.</text>
</comment>
<dbReference type="AlphaFoldDB" id="A0A0V1GTC3"/>
<dbReference type="EMBL" id="JYDP01000285">
    <property type="protein sequence ID" value="KRZ01485.1"/>
    <property type="molecule type" value="Genomic_DNA"/>
</dbReference>
<sequence length="110" mass="12882">MLKSHSKVRCHRFHIYVHFITKSTVSSLENRSSQHRGYWNEAQPWVVPVKRQGSEGRHRGSRARVDDVFDPIAWTYQGGRHLVPQPGEEEVSCKNMDFHHLRRFGSHHAV</sequence>
<protein>
    <submittedName>
        <fullName evidence="1">Uncharacterized protein</fullName>
    </submittedName>
</protein>
<proteinExistence type="predicted"/>
<name>A0A0V1GTC3_9BILA</name>
<gene>
    <name evidence="1" type="ORF">T11_17503</name>
</gene>
<reference evidence="1 2" key="1">
    <citation type="submission" date="2015-01" db="EMBL/GenBank/DDBJ databases">
        <title>Evolution of Trichinella species and genotypes.</title>
        <authorList>
            <person name="Korhonen P.K."/>
            <person name="Edoardo P."/>
            <person name="Giuseppe L.R."/>
            <person name="Gasser R.B."/>
        </authorList>
    </citation>
    <scope>NUCLEOTIDE SEQUENCE [LARGE SCALE GENOMIC DNA]</scope>
    <source>
        <strain evidence="1">ISS1029</strain>
    </source>
</reference>
<dbReference type="Proteomes" id="UP000055024">
    <property type="component" value="Unassembled WGS sequence"/>
</dbReference>
<evidence type="ECO:0000313" key="2">
    <source>
        <dbReference type="Proteomes" id="UP000055024"/>
    </source>
</evidence>